<accession>A0ABV4UG08</accession>
<evidence type="ECO:0000313" key="2">
    <source>
        <dbReference type="EMBL" id="MFA9949995.1"/>
    </source>
</evidence>
<comment type="caution">
    <text evidence="2">The sequence shown here is derived from an EMBL/GenBank/DDBJ whole genome shotgun (WGS) entry which is preliminary data.</text>
</comment>
<feature type="signal peptide" evidence="1">
    <location>
        <begin position="1"/>
        <end position="20"/>
    </location>
</feature>
<sequence length="132" mass="14616">MVPRIIFPIFLCLASFVVHAQPRAQYTPDEYLKNFALSTCLAKGFPESDLALDAKAAAGSYVELGAYDAEAYMESLQIVDQFLARTYKSKNSDTPLTVMKCIDLYHSAELQSLAARYRAADLGQHQSSANKK</sequence>
<dbReference type="InterPro" id="IPR032032">
    <property type="entry name" value="Tai4"/>
</dbReference>
<organism evidence="2 3">
    <name type="scientific">Dentiradicibacter hellwigii</name>
    <dbReference type="NCBI Taxonomy" id="3149053"/>
    <lineage>
        <taxon>Bacteria</taxon>
        <taxon>Pseudomonadati</taxon>
        <taxon>Pseudomonadota</taxon>
        <taxon>Betaproteobacteria</taxon>
        <taxon>Rhodocyclales</taxon>
        <taxon>Rhodocyclaceae</taxon>
        <taxon>Dentiradicibacter</taxon>
    </lineage>
</organism>
<dbReference type="InterPro" id="IPR038314">
    <property type="entry name" value="T6SS_sf"/>
</dbReference>
<evidence type="ECO:0000256" key="1">
    <source>
        <dbReference type="SAM" id="SignalP"/>
    </source>
</evidence>
<keyword evidence="3" id="KW-1185">Reference proteome</keyword>
<dbReference type="Pfam" id="PF16695">
    <property type="entry name" value="Tai4"/>
    <property type="match status" value="1"/>
</dbReference>
<keyword evidence="1" id="KW-0732">Signal</keyword>
<dbReference type="EMBL" id="JBEUWX010000002">
    <property type="protein sequence ID" value="MFA9949995.1"/>
    <property type="molecule type" value="Genomic_DNA"/>
</dbReference>
<reference evidence="3" key="1">
    <citation type="submission" date="2024-06" db="EMBL/GenBank/DDBJ databases">
        <title>Radixoralia hellwigii gen. nov., sp nov., isolated from a root canal in the human oral cavity.</title>
        <authorList>
            <person name="Bartsch S."/>
            <person name="Wittmer A."/>
            <person name="Schulz A.-K."/>
            <person name="Neumann-Schaal M."/>
            <person name="Wolf J."/>
            <person name="Gronow S."/>
            <person name="Tennert C."/>
            <person name="Haecker G."/>
            <person name="Cieplik F."/>
            <person name="Al-Ahmad A."/>
        </authorList>
    </citation>
    <scope>NUCLEOTIDE SEQUENCE [LARGE SCALE GENOMIC DNA]</scope>
    <source>
        <strain evidence="3">Wk13</strain>
    </source>
</reference>
<dbReference type="Proteomes" id="UP001574673">
    <property type="component" value="Unassembled WGS sequence"/>
</dbReference>
<evidence type="ECO:0000313" key="3">
    <source>
        <dbReference type="Proteomes" id="UP001574673"/>
    </source>
</evidence>
<dbReference type="RefSeq" id="WP_418891085.1">
    <property type="nucleotide sequence ID" value="NZ_JBEUWX010000002.1"/>
</dbReference>
<gene>
    <name evidence="2" type="ORF">ABCS64_06640</name>
</gene>
<feature type="chain" id="PRO_5045651170" evidence="1">
    <location>
        <begin position="21"/>
        <end position="132"/>
    </location>
</feature>
<proteinExistence type="predicted"/>
<dbReference type="Gene3D" id="1.20.120.1620">
    <property type="match status" value="1"/>
</dbReference>
<name>A0ABV4UG08_9RHOO</name>
<protein>
    <submittedName>
        <fullName evidence="2">T6SS amidase immunity protein Tai4 family protein</fullName>
    </submittedName>
</protein>